<dbReference type="SUPFAM" id="SSF49599">
    <property type="entry name" value="TRAF domain-like"/>
    <property type="match status" value="2"/>
</dbReference>
<name>A0A6I9U4A9_SESIN</name>
<evidence type="ECO:0000313" key="2">
    <source>
        <dbReference type="Proteomes" id="UP000504604"/>
    </source>
</evidence>
<protein>
    <submittedName>
        <fullName evidence="3">Uncharacterized protein LOC105171972</fullName>
    </submittedName>
</protein>
<dbReference type="SMART" id="SM00061">
    <property type="entry name" value="MATH"/>
    <property type="match status" value="2"/>
</dbReference>
<dbReference type="PANTHER" id="PTHR46162">
    <property type="entry name" value="TRAF-LIKE FAMILY PROTEIN"/>
    <property type="match status" value="1"/>
</dbReference>
<dbReference type="Gene3D" id="2.60.210.10">
    <property type="entry name" value="Apoptosis, Tumor Necrosis Factor Receptor Associated Protein 2, Chain A"/>
    <property type="match status" value="2"/>
</dbReference>
<proteinExistence type="predicted"/>
<organism evidence="2 3">
    <name type="scientific">Sesamum indicum</name>
    <name type="common">Oriental sesame</name>
    <name type="synonym">Sesamum orientale</name>
    <dbReference type="NCBI Taxonomy" id="4182"/>
    <lineage>
        <taxon>Eukaryota</taxon>
        <taxon>Viridiplantae</taxon>
        <taxon>Streptophyta</taxon>
        <taxon>Embryophyta</taxon>
        <taxon>Tracheophyta</taxon>
        <taxon>Spermatophyta</taxon>
        <taxon>Magnoliopsida</taxon>
        <taxon>eudicotyledons</taxon>
        <taxon>Gunneridae</taxon>
        <taxon>Pentapetalae</taxon>
        <taxon>asterids</taxon>
        <taxon>lamiids</taxon>
        <taxon>Lamiales</taxon>
        <taxon>Pedaliaceae</taxon>
        <taxon>Sesamum</taxon>
    </lineage>
</organism>
<evidence type="ECO:0000313" key="3">
    <source>
        <dbReference type="RefSeq" id="XP_011091575.1"/>
    </source>
</evidence>
<dbReference type="PANTHER" id="PTHR46162:SF20">
    <property type="entry name" value="UBIQUITIN CARBOXYL-TERMINAL HYDROLASE 7-LIKE ISOFORM X1"/>
    <property type="match status" value="1"/>
</dbReference>
<gene>
    <name evidence="3" type="primary">LOC105171972</name>
</gene>
<dbReference type="KEGG" id="sind:105171972"/>
<feature type="domain" description="MATH" evidence="1">
    <location>
        <begin position="25"/>
        <end position="157"/>
    </location>
</feature>
<dbReference type="CDD" id="cd00121">
    <property type="entry name" value="MATH"/>
    <property type="match status" value="2"/>
</dbReference>
<evidence type="ECO:0000259" key="1">
    <source>
        <dbReference type="PROSITE" id="PS50144"/>
    </source>
</evidence>
<dbReference type="PROSITE" id="PS50144">
    <property type="entry name" value="MATH"/>
    <property type="match status" value="2"/>
</dbReference>
<dbReference type="InterPro" id="IPR002083">
    <property type="entry name" value="MATH/TRAF_dom"/>
</dbReference>
<dbReference type="RefSeq" id="XP_011091575.1">
    <property type="nucleotide sequence ID" value="XM_011093273.2"/>
</dbReference>
<dbReference type="GeneID" id="105171972"/>
<dbReference type="InterPro" id="IPR008974">
    <property type="entry name" value="TRAF-like"/>
</dbReference>
<accession>A0A6I9U4A9</accession>
<dbReference type="Pfam" id="PF22486">
    <property type="entry name" value="MATH_2"/>
    <property type="match status" value="2"/>
</dbReference>
<feature type="domain" description="MATH" evidence="1">
    <location>
        <begin position="177"/>
        <end position="307"/>
    </location>
</feature>
<dbReference type="OrthoDB" id="1510855at2759"/>
<dbReference type="InParanoid" id="A0A6I9U4A9"/>
<dbReference type="AlphaFoldDB" id="A0A6I9U4A9"/>
<keyword evidence="2" id="KW-1185">Reference proteome</keyword>
<reference evidence="3" key="1">
    <citation type="submission" date="2025-08" db="UniProtKB">
        <authorList>
            <consortium name="RefSeq"/>
        </authorList>
    </citation>
    <scope>IDENTIFICATION</scope>
</reference>
<sequence>MSQPPAPHDCQISPEVVMERREAHPLHFLLKIESVSLLLDGTDEKYESLEFQAGDHKWRLIIYPNGISNKGRGGYVSLYLAMASTSSLPADWELNVVFNILLFDQIHDNYVSVRGSQRRFTALKHEWGFPKFITKASLKEPSNGYVMNDICVVGAEVFVTKSERTIECLSLLSGGSPYVQKWEIPEFSKLGLVWTSEEFIAGNHKWTINLYPKGNGGGKGKNVSVYLSCIDAKASAPSAHDKKVKVNFSLSIKNQFNSKRSKCHASDHWFSSSASAWGWSHFISLDDFNDPNTGFLVKDRCTVQVEISVKGSPPAAVG</sequence>
<dbReference type="Proteomes" id="UP000504604">
    <property type="component" value="Linkage group LG10"/>
</dbReference>